<dbReference type="Proteomes" id="UP000182360">
    <property type="component" value="Unassembled WGS sequence"/>
</dbReference>
<dbReference type="EMBL" id="FOFU01000004">
    <property type="protein sequence ID" value="SEQ37346.1"/>
    <property type="molecule type" value="Genomic_DNA"/>
</dbReference>
<gene>
    <name evidence="1" type="ORF">SAMN04487977_10442</name>
</gene>
<sequence length="387" mass="42832">MKIKSFILILLLLIYFPLIAEGGVDFSGEIQTLWGAGVPWTDGDTSAGKFLLGTTEFTGTLDAYYDNSSALADASVSYDAVTGELDWSLNELWFDYTSSFWGIRIGRQKTAWGKADGVDITNVICPGDMSNLAAMASDDSKLAIDALRISFSGEQFTTDIYWIPFFTPAALPESTTSAVQIIKPDTAIWNGEYGVKLSGYFLAFDASVYGFYGWDDMPVFDYTYTGNYKRMAMIGLDAAIPVREVVIRTEAAFFPKRYFTDTEQRNEISALAGIDWMPSGWTLTAQYFCDYVFGDTESINRADAYTHGATLSVSKTFLNETLEASLSGLIGFNDFDSFIKPSINYSLSDQINAEIGAYIFTPGPEKDGTYGAYKDYSSFYIKGKFSF</sequence>
<accession>A0A1H9FHF4</accession>
<evidence type="ECO:0000313" key="1">
    <source>
        <dbReference type="EMBL" id="SEQ37346.1"/>
    </source>
</evidence>
<proteinExistence type="predicted"/>
<keyword evidence="2" id="KW-1185">Reference proteome</keyword>
<name>A0A1H9FHF4_9SPIR</name>
<reference evidence="1 2" key="1">
    <citation type="submission" date="2016-10" db="EMBL/GenBank/DDBJ databases">
        <authorList>
            <person name="de Groot N.N."/>
        </authorList>
    </citation>
    <scope>NUCLEOTIDE SEQUENCE [LARGE SCALE GENOMIC DNA]</scope>
    <source>
        <strain evidence="1 2">B25</strain>
    </source>
</reference>
<evidence type="ECO:0000313" key="2">
    <source>
        <dbReference type="Proteomes" id="UP000182360"/>
    </source>
</evidence>
<dbReference type="RefSeq" id="WP_074642816.1">
    <property type="nucleotide sequence ID" value="NZ_FOFU01000004.1"/>
</dbReference>
<evidence type="ECO:0008006" key="3">
    <source>
        <dbReference type="Google" id="ProtNLM"/>
    </source>
</evidence>
<organism evidence="1 2">
    <name type="scientific">Treponema bryantii</name>
    <dbReference type="NCBI Taxonomy" id="163"/>
    <lineage>
        <taxon>Bacteria</taxon>
        <taxon>Pseudomonadati</taxon>
        <taxon>Spirochaetota</taxon>
        <taxon>Spirochaetia</taxon>
        <taxon>Spirochaetales</taxon>
        <taxon>Treponemataceae</taxon>
        <taxon>Treponema</taxon>
    </lineage>
</organism>
<protein>
    <recommendedName>
        <fullName evidence="3">Beta-barrel porin-2, OmpL-like. bbp2</fullName>
    </recommendedName>
</protein>
<dbReference type="OrthoDB" id="9801336at2"/>
<dbReference type="AlphaFoldDB" id="A0A1H9FHF4"/>